<organism evidence="2 3">
    <name type="scientific">Pseudonocardia humida</name>
    <dbReference type="NCBI Taxonomy" id="2800819"/>
    <lineage>
        <taxon>Bacteria</taxon>
        <taxon>Bacillati</taxon>
        <taxon>Actinomycetota</taxon>
        <taxon>Actinomycetes</taxon>
        <taxon>Pseudonocardiales</taxon>
        <taxon>Pseudonocardiaceae</taxon>
        <taxon>Pseudonocardia</taxon>
    </lineage>
</organism>
<keyword evidence="3" id="KW-1185">Reference proteome</keyword>
<evidence type="ECO:0000256" key="1">
    <source>
        <dbReference type="SAM" id="MobiDB-lite"/>
    </source>
</evidence>
<dbReference type="Proteomes" id="UP001165283">
    <property type="component" value="Unassembled WGS sequence"/>
</dbReference>
<gene>
    <name evidence="2" type="ORF">KDL28_19520</name>
</gene>
<name>A0ABT1A2L4_9PSEU</name>
<sequence length="320" mass="32434">MSAVSRFRLFGRPPESTPAPAPPRWSPTSAGPPPPPPGGPATGMFPAAGPGTGLFPAVSRPAGSDGAAAGPFGGPPPPARTPSAPRRRYPGDPPTNPFGYPPVAGPAAGSRTGAGPGGPVPYPDRADATALAGAFAADYLSWDEDDPARRGRVLADYLPATGTDPTRLGWSGRGRQRAEFVLPGRVRPDGEGRVLVDVRVRVTPYRPVGAERAAGAPEHDAPAEVGGVPAAAPAPTAPGWRGMASCWVRLTVPVVLDGDRLLVDAWEELIGADLPLPGAAPARPAPAPEDHALDDDEPPAEPTSGTTTAVAAEPTAGATR</sequence>
<comment type="caution">
    <text evidence="2">The sequence shown here is derived from an EMBL/GenBank/DDBJ whole genome shotgun (WGS) entry which is preliminary data.</text>
</comment>
<feature type="region of interest" description="Disordered" evidence="1">
    <location>
        <begin position="275"/>
        <end position="320"/>
    </location>
</feature>
<protein>
    <submittedName>
        <fullName evidence="2">Uncharacterized protein</fullName>
    </submittedName>
</protein>
<feature type="compositionally biased region" description="Pro residues" evidence="1">
    <location>
        <begin position="91"/>
        <end position="104"/>
    </location>
</feature>
<dbReference type="RefSeq" id="WP_252440760.1">
    <property type="nucleotide sequence ID" value="NZ_JAGSOV010000040.1"/>
</dbReference>
<accession>A0ABT1A2L4</accession>
<feature type="compositionally biased region" description="Pro residues" evidence="1">
    <location>
        <begin position="15"/>
        <end position="39"/>
    </location>
</feature>
<feature type="compositionally biased region" description="Low complexity" evidence="1">
    <location>
        <begin position="59"/>
        <end position="70"/>
    </location>
</feature>
<dbReference type="EMBL" id="JAGSOV010000040">
    <property type="protein sequence ID" value="MCO1657251.1"/>
    <property type="molecule type" value="Genomic_DNA"/>
</dbReference>
<feature type="region of interest" description="Disordered" evidence="1">
    <location>
        <begin position="1"/>
        <end position="125"/>
    </location>
</feature>
<evidence type="ECO:0000313" key="2">
    <source>
        <dbReference type="EMBL" id="MCO1657251.1"/>
    </source>
</evidence>
<reference evidence="2" key="1">
    <citation type="submission" date="2021-04" db="EMBL/GenBank/DDBJ databases">
        <title>Pseudonocardia sp. nov., isolated from sandy soil of mangrove forest.</title>
        <authorList>
            <person name="Zan Z."/>
            <person name="Huang R."/>
            <person name="Liu W."/>
        </authorList>
    </citation>
    <scope>NUCLEOTIDE SEQUENCE</scope>
    <source>
        <strain evidence="2">S2-4</strain>
    </source>
</reference>
<evidence type="ECO:0000313" key="3">
    <source>
        <dbReference type="Proteomes" id="UP001165283"/>
    </source>
</evidence>
<proteinExistence type="predicted"/>